<evidence type="ECO:0000256" key="1">
    <source>
        <dbReference type="SAM" id="MobiDB-lite"/>
    </source>
</evidence>
<feature type="region of interest" description="Disordered" evidence="1">
    <location>
        <begin position="137"/>
        <end position="160"/>
    </location>
</feature>
<name>A0A9W7FZV9_9STRA</name>
<evidence type="ECO:0000313" key="2">
    <source>
        <dbReference type="EMBL" id="GMI25182.1"/>
    </source>
</evidence>
<reference evidence="3" key="1">
    <citation type="journal article" date="2023" name="Commun. Biol.">
        <title>Genome analysis of Parmales, the sister group of diatoms, reveals the evolutionary specialization of diatoms from phago-mixotrophs to photoautotrophs.</title>
        <authorList>
            <person name="Ban H."/>
            <person name="Sato S."/>
            <person name="Yoshikawa S."/>
            <person name="Yamada K."/>
            <person name="Nakamura Y."/>
            <person name="Ichinomiya M."/>
            <person name="Sato N."/>
            <person name="Blanc-Mathieu R."/>
            <person name="Endo H."/>
            <person name="Kuwata A."/>
            <person name="Ogata H."/>
        </authorList>
    </citation>
    <scope>NUCLEOTIDE SEQUENCE [LARGE SCALE GENOMIC DNA]</scope>
</reference>
<comment type="caution">
    <text evidence="2">The sequence shown here is derived from an EMBL/GenBank/DDBJ whole genome shotgun (WGS) entry which is preliminary data.</text>
</comment>
<protein>
    <submittedName>
        <fullName evidence="2">Uncharacterized protein</fullName>
    </submittedName>
</protein>
<sequence>MGVDSIQEVKSALRSVGGEFEQLRTLVGGNESASDLISSAFTRLSSVSPDAKKVYHEELKDAPELLGKLLDAAGKLHSAMVEGGLECDEFIKVELAVWREGWNGAASVVAESAQPRGKVTQLEYNVEVAKELLRTAKEKKKEGGGGDSGRLSGVEGGDNEVDDRVECLPYQKPRNDIKGRLDLAEKSLLLGGELLRKEKNFGNAAKAFRHGLWMSNFENREDIVFWMSEASDGNKRRWAGIASQLHQGLSESLIEVGRDIKDDYGRKMMIGAEAAAQASGALGINGELTECIYLRAIGRGMAEDFGGAMLDIGECARRDPGNKRYEEGRKRLKRDRVEAEKRERAIWKREGGKKMREAGYTFMGNDEGPGWRALVVGWARRHNVLVWIAFMFVFVLAYDSEKFHKLLTIKGDEKAEVDLTKALRDKGFTQEFIDNNPWLLGKGGRGMNSLDFYRKKGNAEAKGEVKGEVKRDGGQGEEL</sequence>
<proteinExistence type="predicted"/>
<evidence type="ECO:0000313" key="3">
    <source>
        <dbReference type="Proteomes" id="UP001165065"/>
    </source>
</evidence>
<organism evidence="2 3">
    <name type="scientific">Triparma columacea</name>
    <dbReference type="NCBI Taxonomy" id="722753"/>
    <lineage>
        <taxon>Eukaryota</taxon>
        <taxon>Sar</taxon>
        <taxon>Stramenopiles</taxon>
        <taxon>Ochrophyta</taxon>
        <taxon>Bolidophyceae</taxon>
        <taxon>Parmales</taxon>
        <taxon>Triparmaceae</taxon>
        <taxon>Triparma</taxon>
    </lineage>
</organism>
<accession>A0A9W7FZV9</accession>
<dbReference type="Proteomes" id="UP001165065">
    <property type="component" value="Unassembled WGS sequence"/>
</dbReference>
<gene>
    <name evidence="2" type="ORF">TrCOL_g4945</name>
</gene>
<dbReference type="EMBL" id="BRYA01000604">
    <property type="protein sequence ID" value="GMI25182.1"/>
    <property type="molecule type" value="Genomic_DNA"/>
</dbReference>
<dbReference type="OrthoDB" id="433738at2759"/>
<dbReference type="AlphaFoldDB" id="A0A9W7FZV9"/>
<keyword evidence="3" id="KW-1185">Reference proteome</keyword>